<keyword evidence="2" id="KW-0472">Membrane</keyword>
<dbReference type="EMBL" id="BAAARY010000021">
    <property type="protein sequence ID" value="GAA2530635.1"/>
    <property type="molecule type" value="Genomic_DNA"/>
</dbReference>
<accession>A0ABN3NRV7</accession>
<keyword evidence="2" id="KW-0812">Transmembrane</keyword>
<feature type="compositionally biased region" description="Pro residues" evidence="1">
    <location>
        <begin position="13"/>
        <end position="30"/>
    </location>
</feature>
<feature type="region of interest" description="Disordered" evidence="1">
    <location>
        <begin position="1"/>
        <end position="51"/>
    </location>
</feature>
<feature type="transmembrane region" description="Helical" evidence="2">
    <location>
        <begin position="175"/>
        <end position="194"/>
    </location>
</feature>
<keyword evidence="4" id="KW-1185">Reference proteome</keyword>
<evidence type="ECO:0000256" key="2">
    <source>
        <dbReference type="SAM" id="Phobius"/>
    </source>
</evidence>
<gene>
    <name evidence="3" type="ORF">GCM10010201_32640</name>
</gene>
<feature type="compositionally biased region" description="Polar residues" evidence="1">
    <location>
        <begin position="1"/>
        <end position="11"/>
    </location>
</feature>
<keyword evidence="2" id="KW-1133">Transmembrane helix</keyword>
<evidence type="ECO:0000256" key="1">
    <source>
        <dbReference type="SAM" id="MobiDB-lite"/>
    </source>
</evidence>
<comment type="caution">
    <text evidence="3">The sequence shown here is derived from an EMBL/GenBank/DDBJ whole genome shotgun (WGS) entry which is preliminary data.</text>
</comment>
<dbReference type="Proteomes" id="UP001499978">
    <property type="component" value="Unassembled WGS sequence"/>
</dbReference>
<name>A0ABN3NRV7_9ACTN</name>
<evidence type="ECO:0000313" key="4">
    <source>
        <dbReference type="Proteomes" id="UP001499978"/>
    </source>
</evidence>
<organism evidence="3 4">
    <name type="scientific">Pilimelia columellifera subsp. columellifera</name>
    <dbReference type="NCBI Taxonomy" id="706583"/>
    <lineage>
        <taxon>Bacteria</taxon>
        <taxon>Bacillati</taxon>
        <taxon>Actinomycetota</taxon>
        <taxon>Actinomycetes</taxon>
        <taxon>Micromonosporales</taxon>
        <taxon>Micromonosporaceae</taxon>
        <taxon>Pilimelia</taxon>
    </lineage>
</organism>
<proteinExistence type="predicted"/>
<sequence>MAHGDGSTSDSELPPPSDPWGVPATPPTPNSPAKGPLRPVAGSWTPPVAATPAYNQGRAQVGARRPAPLTVTQEYPAELRGHAEAVLGGSSGVSWEERKRQLRRGREWSWIGGLIGLVGWGLWAVSSIDSTADLGVPVLALVLVIAIAAGVFALARLVGRVVLERTMGRARRSAWGAHLTAGVFCALAGFAYLAQTPWIVSAWNFVRGV</sequence>
<protein>
    <submittedName>
        <fullName evidence="3">Uncharacterized protein</fullName>
    </submittedName>
</protein>
<evidence type="ECO:0000313" key="3">
    <source>
        <dbReference type="EMBL" id="GAA2530635.1"/>
    </source>
</evidence>
<feature type="transmembrane region" description="Helical" evidence="2">
    <location>
        <begin position="134"/>
        <end position="155"/>
    </location>
</feature>
<reference evidence="3 4" key="1">
    <citation type="journal article" date="2019" name="Int. J. Syst. Evol. Microbiol.">
        <title>The Global Catalogue of Microorganisms (GCM) 10K type strain sequencing project: providing services to taxonomists for standard genome sequencing and annotation.</title>
        <authorList>
            <consortium name="The Broad Institute Genomics Platform"/>
            <consortium name="The Broad Institute Genome Sequencing Center for Infectious Disease"/>
            <person name="Wu L."/>
            <person name="Ma J."/>
        </authorList>
    </citation>
    <scope>NUCLEOTIDE SEQUENCE [LARGE SCALE GENOMIC DNA]</scope>
    <source>
        <strain evidence="3 4">JCM 3367</strain>
    </source>
</reference>
<feature type="transmembrane region" description="Helical" evidence="2">
    <location>
        <begin position="108"/>
        <end position="128"/>
    </location>
</feature>